<proteinExistence type="inferred from homology"/>
<keyword evidence="12" id="KW-0325">Glycoprotein</keyword>
<feature type="domain" description="Ion transport" evidence="20">
    <location>
        <begin position="596"/>
        <end position="836"/>
    </location>
</feature>
<evidence type="ECO:0000256" key="17">
    <source>
        <dbReference type="SAM" id="MobiDB-lite"/>
    </source>
</evidence>
<feature type="transmembrane region" description="Helical" evidence="18">
    <location>
        <begin position="245"/>
        <end position="265"/>
    </location>
</feature>
<keyword evidence="15" id="KW-0479">Metal-binding</keyword>
<dbReference type="FunFam" id="1.20.120.350:FF:000008">
    <property type="entry name" value="Voltage-dependent T-type calcium channel subunit alpha"/>
    <property type="match status" value="1"/>
</dbReference>
<feature type="signal peptide" evidence="19">
    <location>
        <begin position="1"/>
        <end position="19"/>
    </location>
</feature>
<feature type="compositionally biased region" description="Low complexity" evidence="17">
    <location>
        <begin position="458"/>
        <end position="470"/>
    </location>
</feature>
<evidence type="ECO:0000256" key="8">
    <source>
        <dbReference type="ARBA" id="ARBA00022882"/>
    </source>
</evidence>
<feature type="domain" description="Ion transport" evidence="20">
    <location>
        <begin position="1231"/>
        <end position="1512"/>
    </location>
</feature>
<dbReference type="EMBL" id="MTYJ01000009">
    <property type="protein sequence ID" value="OQV23965.1"/>
    <property type="molecule type" value="Genomic_DNA"/>
</dbReference>
<feature type="compositionally biased region" description="Low complexity" evidence="17">
    <location>
        <begin position="520"/>
        <end position="533"/>
    </location>
</feature>
<dbReference type="PANTHER" id="PTHR10037:SF230">
    <property type="entry name" value="CA[2+]-CHANNEL PROTEIN ALPHA[[1]] SUBUNIT T, ISOFORM F"/>
    <property type="match status" value="1"/>
</dbReference>
<keyword evidence="6" id="KW-0677">Repeat</keyword>
<feature type="transmembrane region" description="Helical" evidence="18">
    <location>
        <begin position="1559"/>
        <end position="1580"/>
    </location>
</feature>
<feature type="region of interest" description="Disordered" evidence="17">
    <location>
        <begin position="1054"/>
        <end position="1075"/>
    </location>
</feature>
<evidence type="ECO:0000256" key="12">
    <source>
        <dbReference type="ARBA" id="ARBA00023180"/>
    </source>
</evidence>
<feature type="region of interest" description="Disordered" evidence="17">
    <location>
        <begin position="437"/>
        <end position="488"/>
    </location>
</feature>
<comment type="caution">
    <text evidence="21">The sequence shown here is derived from an EMBL/GenBank/DDBJ whole genome shotgun (WGS) entry which is preliminary data.</text>
</comment>
<feature type="compositionally biased region" description="Polar residues" evidence="17">
    <location>
        <begin position="1054"/>
        <end position="1072"/>
    </location>
</feature>
<keyword evidence="9 18" id="KW-1133">Transmembrane helix</keyword>
<dbReference type="Proteomes" id="UP000192578">
    <property type="component" value="Unassembled WGS sequence"/>
</dbReference>
<evidence type="ECO:0000256" key="3">
    <source>
        <dbReference type="ARBA" id="ARBA00022568"/>
    </source>
</evidence>
<feature type="compositionally biased region" description="Polar residues" evidence="17">
    <location>
        <begin position="473"/>
        <end position="488"/>
    </location>
</feature>
<dbReference type="InterPro" id="IPR005821">
    <property type="entry name" value="Ion_trans_dom"/>
</dbReference>
<feature type="region of interest" description="Disordered" evidence="17">
    <location>
        <begin position="945"/>
        <end position="987"/>
    </location>
</feature>
<evidence type="ECO:0000256" key="7">
    <source>
        <dbReference type="ARBA" id="ARBA00022837"/>
    </source>
</evidence>
<feature type="transmembrane region" description="Helical" evidence="18">
    <location>
        <begin position="1233"/>
        <end position="1252"/>
    </location>
</feature>
<dbReference type="FunFam" id="1.10.287.70:FF:000120">
    <property type="entry name" value="Voltage-dependent T-type calcium channel subunit alpha"/>
    <property type="match status" value="1"/>
</dbReference>
<keyword evidence="5 18" id="KW-0812">Transmembrane</keyword>
<feature type="transmembrane region" description="Helical" evidence="18">
    <location>
        <begin position="126"/>
        <end position="146"/>
    </location>
</feature>
<keyword evidence="2" id="KW-0813">Transport</keyword>
<evidence type="ECO:0000256" key="15">
    <source>
        <dbReference type="PIRSR" id="PIRSR602077-1"/>
    </source>
</evidence>
<evidence type="ECO:0000256" key="10">
    <source>
        <dbReference type="ARBA" id="ARBA00023065"/>
    </source>
</evidence>
<dbReference type="GO" id="GO:0008332">
    <property type="term" value="F:low voltage-gated calcium channel activity"/>
    <property type="evidence" value="ECO:0007669"/>
    <property type="project" value="TreeGrafter"/>
</dbReference>
<feature type="compositionally biased region" description="Polar residues" evidence="17">
    <location>
        <begin position="437"/>
        <end position="457"/>
    </location>
</feature>
<dbReference type="GO" id="GO:0070509">
    <property type="term" value="P:calcium ion import"/>
    <property type="evidence" value="ECO:0007669"/>
    <property type="project" value="TreeGrafter"/>
</dbReference>
<evidence type="ECO:0000256" key="2">
    <source>
        <dbReference type="ARBA" id="ARBA00022448"/>
    </source>
</evidence>
<keyword evidence="10" id="KW-0406">Ion transport</keyword>
<feature type="transmembrane region" description="Helical" evidence="18">
    <location>
        <begin position="1303"/>
        <end position="1323"/>
    </location>
</feature>
<comment type="similarity">
    <text evidence="16">Belongs to the calcium channel alpha-1 subunit (TC 1.A.1.11) family.</text>
</comment>
<dbReference type="FunFam" id="1.20.120.350:FF:000007">
    <property type="entry name" value="Voltage-dependent T-type calcium channel subunit alpha"/>
    <property type="match status" value="1"/>
</dbReference>
<dbReference type="FunFam" id="1.10.287.70:FF:000018">
    <property type="entry name" value="Voltage-dependent T-type calcium channel subunit alpha"/>
    <property type="match status" value="1"/>
</dbReference>
<dbReference type="Gene3D" id="1.10.287.70">
    <property type="match status" value="4"/>
</dbReference>
<evidence type="ECO:0000256" key="11">
    <source>
        <dbReference type="ARBA" id="ARBA00023136"/>
    </source>
</evidence>
<feature type="transmembrane region" description="Helical" evidence="18">
    <location>
        <begin position="1592"/>
        <end position="1614"/>
    </location>
</feature>
<dbReference type="GO" id="GO:0086010">
    <property type="term" value="P:membrane depolarization during action potential"/>
    <property type="evidence" value="ECO:0007669"/>
    <property type="project" value="TreeGrafter"/>
</dbReference>
<feature type="compositionally biased region" description="Polar residues" evidence="17">
    <location>
        <begin position="502"/>
        <end position="519"/>
    </location>
</feature>
<gene>
    <name evidence="21" type="ORF">BV898_02312</name>
</gene>
<feature type="transmembrane region" description="Helical" evidence="18">
    <location>
        <begin position="652"/>
        <end position="673"/>
    </location>
</feature>
<dbReference type="InterPro" id="IPR043203">
    <property type="entry name" value="VGCC_Ca_Na"/>
</dbReference>
<feature type="chain" id="PRO_5012235608" evidence="19">
    <location>
        <begin position="20"/>
        <end position="1927"/>
    </location>
</feature>
<dbReference type="GO" id="GO:0005891">
    <property type="term" value="C:voltage-gated calcium channel complex"/>
    <property type="evidence" value="ECO:0007669"/>
    <property type="project" value="InterPro"/>
</dbReference>
<feature type="region of interest" description="Disordered" evidence="17">
    <location>
        <begin position="500"/>
        <end position="542"/>
    </location>
</feature>
<feature type="binding site" evidence="15">
    <location>
        <position position="789"/>
    </location>
    <ligand>
        <name>Ca(2+)</name>
        <dbReference type="ChEBI" id="CHEBI:29108"/>
    </ligand>
</feature>
<dbReference type="GO" id="GO:0046872">
    <property type="term" value="F:metal ion binding"/>
    <property type="evidence" value="ECO:0007669"/>
    <property type="project" value="UniProtKB-KW"/>
</dbReference>
<evidence type="ECO:0000313" key="22">
    <source>
        <dbReference type="Proteomes" id="UP000192578"/>
    </source>
</evidence>
<feature type="region of interest" description="Disordered" evidence="17">
    <location>
        <begin position="393"/>
        <end position="415"/>
    </location>
</feature>
<name>A0A1W0X8U4_HYPEX</name>
<dbReference type="InterPro" id="IPR002077">
    <property type="entry name" value="VDCCAlpha1"/>
</dbReference>
<keyword evidence="4 16" id="KW-0107">Calcium channel</keyword>
<dbReference type="OrthoDB" id="416585at2759"/>
<keyword evidence="3 16" id="KW-0109">Calcium transport</keyword>
<dbReference type="PANTHER" id="PTHR10037">
    <property type="entry name" value="VOLTAGE-GATED CATION CHANNEL CALCIUM AND SODIUM"/>
    <property type="match status" value="1"/>
</dbReference>
<dbReference type="Pfam" id="PF00520">
    <property type="entry name" value="Ion_trans"/>
    <property type="match status" value="4"/>
</dbReference>
<feature type="binding site" evidence="15">
    <location>
        <position position="1451"/>
    </location>
    <ligand>
        <name>Ca(2+)</name>
        <dbReference type="ChEBI" id="CHEBI:29108"/>
    </ligand>
</feature>
<reference evidence="22" key="1">
    <citation type="submission" date="2017-01" db="EMBL/GenBank/DDBJ databases">
        <title>Comparative genomics of anhydrobiosis in the tardigrade Hypsibius dujardini.</title>
        <authorList>
            <person name="Yoshida Y."/>
            <person name="Koutsovoulos G."/>
            <person name="Laetsch D."/>
            <person name="Stevens L."/>
            <person name="Kumar S."/>
            <person name="Horikawa D."/>
            <person name="Ishino K."/>
            <person name="Komine S."/>
            <person name="Tomita M."/>
            <person name="Blaxter M."/>
            <person name="Arakawa K."/>
        </authorList>
    </citation>
    <scope>NUCLEOTIDE SEQUENCE [LARGE SCALE GENOMIC DNA]</scope>
    <source>
        <strain evidence="22">Z151</strain>
    </source>
</reference>
<comment type="catalytic activity">
    <reaction evidence="14">
        <text>Ca(2+)(in) = Ca(2+)(out)</text>
        <dbReference type="Rhea" id="RHEA:29671"/>
        <dbReference type="ChEBI" id="CHEBI:29108"/>
    </reaction>
</comment>
<feature type="transmembrane region" description="Helical" evidence="18">
    <location>
        <begin position="1781"/>
        <end position="1803"/>
    </location>
</feature>
<feature type="binding site" evidence="15">
    <location>
        <position position="268"/>
    </location>
    <ligand>
        <name>Ca(2+)</name>
        <dbReference type="ChEBI" id="CHEBI:29108"/>
    </ligand>
</feature>
<feature type="compositionally biased region" description="Basic residues" evidence="17">
    <location>
        <begin position="851"/>
        <end position="860"/>
    </location>
</feature>
<feature type="transmembrane region" description="Helical" evidence="18">
    <location>
        <begin position="1264"/>
        <end position="1283"/>
    </location>
</feature>
<dbReference type="InterPro" id="IPR027359">
    <property type="entry name" value="Volt_channel_dom_sf"/>
</dbReference>
<accession>A0A1W0X8U4</accession>
<dbReference type="FunFam" id="1.20.120.350:FF:000009">
    <property type="entry name" value="Voltage-dependent T-type calcium channel subunit alpha"/>
    <property type="match status" value="1"/>
</dbReference>
<dbReference type="GO" id="GO:0005248">
    <property type="term" value="F:voltage-gated sodium channel activity"/>
    <property type="evidence" value="ECO:0007669"/>
    <property type="project" value="TreeGrafter"/>
</dbReference>
<evidence type="ECO:0000256" key="18">
    <source>
        <dbReference type="SAM" id="Phobius"/>
    </source>
</evidence>
<feature type="domain" description="Ion transport" evidence="20">
    <location>
        <begin position="1"/>
        <end position="319"/>
    </location>
</feature>
<feature type="transmembrane region" description="Helical" evidence="18">
    <location>
        <begin position="1677"/>
        <end position="1703"/>
    </location>
</feature>
<keyword evidence="11 18" id="KW-0472">Membrane</keyword>
<keyword evidence="13" id="KW-0407">Ion channel</keyword>
<feature type="compositionally biased region" description="Low complexity" evidence="17">
    <location>
        <begin position="947"/>
        <end position="959"/>
    </location>
</feature>
<dbReference type="PRINTS" id="PR00167">
    <property type="entry name" value="CACHANNEL"/>
</dbReference>
<feature type="transmembrane region" description="Helical" evidence="18">
    <location>
        <begin position="285"/>
        <end position="308"/>
    </location>
</feature>
<feature type="transmembrane region" description="Helical" evidence="18">
    <location>
        <begin position="1479"/>
        <end position="1502"/>
    </location>
</feature>
<sequence length="1927" mass="218783">MAVILINCVTLALYQPCDGICDTPGCHVLAIIDHLIFAFFTIEMLIKMISMGIFGKKTYLADSWNRLDCFIVVSGLIEYMINMENMNLSAVRTIRVLRPLRAINRVPSMRILVMLLLDTLPMLGSTFLLAFFVFFSFGIVGVQLWAGLLRNRCTLTGNGNITFPRGIPKYYEPQHTYLEYVCSLPKDDGMHSCESLPPYVENNKPCNGSLSDLIWTNNTASIPPHTCINWHQYYTVCRASEKNPFLGAISFDNIGTAWVAIFLVISLEGWSEIMYLVQDAHSFWVFIYFVILIVIGSFFMINLCLVVIATQFSETKKRETERMIAERARYHSTSSLGSGAPEPASCYSEFVRYTGHLWRRAKRKVKAFYTEVQEQRIKEQLLKRTAQGYYGKEGFSRPVRTPSGSAGAMSCERHPDTSLEGSLALVPFDYSRRVLLVQQQPQPRNNSTGEPNKSSGRSSSVSFADDVAAATARQKSNPDESSPESNDVAQTTTAVIVVGPGSFQSGETSGATGVNNACRSASMTKNDSSSSSKEVSRSPPTTATLARRALFNRNCDIDDTSAFWTQEAEEPERKQNIIFRWVSAVREQVRSFVNTKVFQRGILVSILINTLSMGVEHHLQPDELTTILEYCNFFFTGLFLIEMMCKMTADGVFGYLSNGYNLFDCVIVVLSLVEIFQAGGSGLSVLRTFRLLRILKLVRFMPALKRQLVIMIKTTDNVATFFALLILFIFIFSVLGRHLFANKFCSLPNGDDCRCADFKIPNITLIRDRRNFDTLLTSTLTVFQILTQEDWNYVLYLAMRYTSHWAAIYFIALMTFGNYVLFNLLVAILVEGFADEDVVSSKDSKDSNSPKNRKNSKHSRRSVIVDVEENVFEEEEDSPDYPALTDNDRSNHQNTLYVTGAEFPTASGNGPLSVPVIMRTAATPVSMSNLNQVAAFQDQFLHVPKRSSSNTSSDVISTTESSERSVAASEGVVGDDQRSLTQSESERMDREYDLAEFRAHPFRFSQRRRKRKPKVPDTFDFKRRSHSLANPFEVHYLLKEYRKTSDGASVEQAVPTTSQRNGHHLQNGSPLSGTIRKSCLKQGRVPVRSLSVGRVPRTARPVVRKRMQNFTAEENAATNPQRDLTLPQNLRFDSTCSVYPLSRRDSENVSHGGRPVLVRQSSESPSVPERAQVVRRRRDTIRDEDTDSMVYKKIWWIPERWESLRKRYDYSYFLFPPNNKFRIFCGRFSDHKVFDYVILFCIGLNCITLAMERPSVPPKSLERDILVVSNYIFTVIFAIEMGLKTVGHGVFVGEEPYCESGWNIMDGILVIISLVDVFIALVFPSNSPKIFGILRVFRLLRSLRPLRVINRAPGLKLVVETLLTSLRPIGNIVLISAIFFLIFGILGVQLFKGTFWYCVGPPSLIKGVKNRTDCENLRLNGAVGVNWINRKYNFDNVGQALMALFVLSSKDGWVQIMYNGLDAVGVDLQPVENFNEWRLLFFISFLLLVGFFVLNMFVGVVVENFHRCREEQEAEERARRAVKRAERLERKRQKMRAPPYYANYSRIRLYQHNVVTSKYFDLAIALVIGLNVVTMAMEYYLMPNELLYALKIFNYFFTAVFFFEAFFKLVALGIKRYISDRWNQLDVAIVVLSVVGIILEEMENDIIPINPTIIRVMRVLRIARILKLLKMARGIRALLDTVFQALPQVTNLGTLFFLLFFIFSTLGVELFGRLECDDQHPCEGLGEHAHFRNFGMAFLTLFRVATGDNWNGIMKDALREDCRSDDACITNCCVSPIIAPIYFVIFVLLAQFTLVNVVVAVLMRHLQESNQIMRDDVLLDEEIERELHLEHIRQMNRHDAESLRRQSCAPSEMHDNIDDRQRDFLVKPGPASFRQARIESESMDDIRVVPPRGSLNAPKQDNTARSWPNLTTAGGQHRTPSIPAVTD</sequence>
<feature type="transmembrane region" description="Helical" evidence="18">
    <location>
        <begin position="718"/>
        <end position="736"/>
    </location>
</feature>
<keyword evidence="8 16" id="KW-0851">Voltage-gated channel</keyword>
<evidence type="ECO:0000256" key="6">
    <source>
        <dbReference type="ARBA" id="ARBA00022737"/>
    </source>
</evidence>
<evidence type="ECO:0000313" key="21">
    <source>
        <dbReference type="EMBL" id="OQV23965.1"/>
    </source>
</evidence>
<feature type="transmembrane region" description="Helical" evidence="18">
    <location>
        <begin position="806"/>
        <end position="830"/>
    </location>
</feature>
<evidence type="ECO:0000256" key="9">
    <source>
        <dbReference type="ARBA" id="ARBA00022989"/>
    </source>
</evidence>
<feature type="region of interest" description="Disordered" evidence="17">
    <location>
        <begin position="872"/>
        <end position="891"/>
    </location>
</feature>
<dbReference type="SUPFAM" id="SSF81324">
    <property type="entry name" value="Voltage-gated potassium channels"/>
    <property type="match status" value="4"/>
</dbReference>
<feature type="compositionally biased region" description="Polar residues" evidence="17">
    <location>
        <begin position="1897"/>
        <end position="1914"/>
    </location>
</feature>
<dbReference type="Gene3D" id="1.20.120.350">
    <property type="entry name" value="Voltage-gated potassium channels. Chain C"/>
    <property type="match status" value="4"/>
</dbReference>
<protein>
    <submittedName>
        <fullName evidence="21">Voltage-dependent T-type calcium channel subunit alpha-1G</fullName>
    </submittedName>
</protein>
<feature type="transmembrane region" description="Helical" evidence="18">
    <location>
        <begin position="29"/>
        <end position="46"/>
    </location>
</feature>
<keyword evidence="22" id="KW-1185">Reference proteome</keyword>
<organism evidence="21 22">
    <name type="scientific">Hypsibius exemplaris</name>
    <name type="common">Freshwater tardigrade</name>
    <dbReference type="NCBI Taxonomy" id="2072580"/>
    <lineage>
        <taxon>Eukaryota</taxon>
        <taxon>Metazoa</taxon>
        <taxon>Ecdysozoa</taxon>
        <taxon>Tardigrada</taxon>
        <taxon>Eutardigrada</taxon>
        <taxon>Parachela</taxon>
        <taxon>Hypsibioidea</taxon>
        <taxon>Hypsibiidae</taxon>
        <taxon>Hypsibius</taxon>
    </lineage>
</organism>
<feature type="region of interest" description="Disordered" evidence="17">
    <location>
        <begin position="1888"/>
        <end position="1927"/>
    </location>
</feature>
<evidence type="ECO:0000256" key="16">
    <source>
        <dbReference type="RuleBase" id="RU003808"/>
    </source>
</evidence>
<feature type="region of interest" description="Disordered" evidence="17">
    <location>
        <begin position="840"/>
        <end position="860"/>
    </location>
</feature>
<dbReference type="GO" id="GO:0001518">
    <property type="term" value="C:voltage-gated sodium channel complex"/>
    <property type="evidence" value="ECO:0007669"/>
    <property type="project" value="TreeGrafter"/>
</dbReference>
<keyword evidence="7 15" id="KW-0106">Calcium</keyword>
<feature type="domain" description="Ion transport" evidence="20">
    <location>
        <begin position="1557"/>
        <end position="1810"/>
    </location>
</feature>
<evidence type="ECO:0000256" key="4">
    <source>
        <dbReference type="ARBA" id="ARBA00022673"/>
    </source>
</evidence>
<evidence type="ECO:0000256" key="13">
    <source>
        <dbReference type="ARBA" id="ARBA00023303"/>
    </source>
</evidence>
<comment type="subcellular location">
    <subcellularLocation>
        <location evidence="1 16">Membrane</location>
        <topology evidence="1 16">Multi-pass membrane protein</topology>
    </subcellularLocation>
</comment>
<evidence type="ECO:0000256" key="19">
    <source>
        <dbReference type="SAM" id="SignalP"/>
    </source>
</evidence>
<dbReference type="GO" id="GO:0043005">
    <property type="term" value="C:neuron projection"/>
    <property type="evidence" value="ECO:0007669"/>
    <property type="project" value="TreeGrafter"/>
</dbReference>
<keyword evidence="19" id="KW-0732">Signal</keyword>
<evidence type="ECO:0000259" key="20">
    <source>
        <dbReference type="Pfam" id="PF00520"/>
    </source>
</evidence>
<evidence type="ECO:0000256" key="1">
    <source>
        <dbReference type="ARBA" id="ARBA00004141"/>
    </source>
</evidence>
<evidence type="ECO:0000256" key="14">
    <source>
        <dbReference type="ARBA" id="ARBA00036634"/>
    </source>
</evidence>
<feature type="transmembrane region" description="Helical" evidence="18">
    <location>
        <begin position="1372"/>
        <end position="1391"/>
    </location>
</feature>
<evidence type="ECO:0000256" key="5">
    <source>
        <dbReference type="ARBA" id="ARBA00022692"/>
    </source>
</evidence>